<dbReference type="EMBL" id="NKUJ01000175">
    <property type="protein sequence ID" value="RMJ11197.1"/>
    <property type="molecule type" value="Genomic_DNA"/>
</dbReference>
<evidence type="ECO:0000313" key="1">
    <source>
        <dbReference type="EMBL" id="RMJ11197.1"/>
    </source>
</evidence>
<comment type="caution">
    <text evidence="1">The sequence shown here is derived from an EMBL/GenBank/DDBJ whole genome shotgun (WGS) entry which is preliminary data.</text>
</comment>
<reference evidence="1 2" key="1">
    <citation type="submission" date="2017-06" db="EMBL/GenBank/DDBJ databases">
        <title>Comparative genomic analysis of Ambrosia Fusariam Clade fungi.</title>
        <authorList>
            <person name="Stajich J.E."/>
            <person name="Carrillo J."/>
            <person name="Kijimoto T."/>
            <person name="Eskalen A."/>
            <person name="O'Donnell K."/>
            <person name="Kasson M."/>
        </authorList>
    </citation>
    <scope>NUCLEOTIDE SEQUENCE [LARGE SCALE GENOMIC DNA]</scope>
    <source>
        <strain evidence="1">UCR3666</strain>
    </source>
</reference>
<dbReference type="OrthoDB" id="10475190at2759"/>
<organism evidence="1 2">
    <name type="scientific">Fusarium kuroshium</name>
    <dbReference type="NCBI Taxonomy" id="2010991"/>
    <lineage>
        <taxon>Eukaryota</taxon>
        <taxon>Fungi</taxon>
        <taxon>Dikarya</taxon>
        <taxon>Ascomycota</taxon>
        <taxon>Pezizomycotina</taxon>
        <taxon>Sordariomycetes</taxon>
        <taxon>Hypocreomycetidae</taxon>
        <taxon>Hypocreales</taxon>
        <taxon>Nectriaceae</taxon>
        <taxon>Fusarium</taxon>
        <taxon>Fusarium solani species complex</taxon>
    </lineage>
</organism>
<keyword evidence="2" id="KW-1185">Reference proteome</keyword>
<accession>A0A3M2S0X4</accession>
<proteinExistence type="predicted"/>
<gene>
    <name evidence="1" type="ORF">CDV36_009171</name>
</gene>
<evidence type="ECO:0000313" key="2">
    <source>
        <dbReference type="Proteomes" id="UP000277212"/>
    </source>
</evidence>
<dbReference type="Proteomes" id="UP000277212">
    <property type="component" value="Unassembled WGS sequence"/>
</dbReference>
<protein>
    <submittedName>
        <fullName evidence="1">Uncharacterized protein</fullName>
    </submittedName>
</protein>
<dbReference type="AlphaFoldDB" id="A0A3M2S0X4"/>
<name>A0A3M2S0X4_9HYPO</name>
<sequence>MLLDRLLVLSRLRFIKGHDQHSSRFPIVLAKANEIFRLYEFFAANELVVRVPCCLYCHTHEHTAPELIPVATGMIDGPVTTAQDLGVTWQKGPLSDGFPQSLPSLRTDLDMLARLIDLPGGVWHTFGQKFASFMESPVFKQQEALLEMLDRILDKLDSVAKEKHDGNADGQEGEQ</sequence>